<sequence length="381" mass="43173">MNYKVSFLTTLLLLVSMTLFGQKRVSMTFIGDIMGHGAQLEDADYKLHQDSLVNPYQHCFQYIKRSLSKSDFTIGNLEVTLAGEPYSGYPTFSSPTSLLEACRNAGIDLFALANNHVMDRGFRGVRRTISALEERNIPYMGAYIDSASRANKSYLVLEKEGIRIGVLNYTYGTNGIAVRPPIVVNKIDTTQIRQDVACLQQKGVDQIVTMFHWGYEYHLKPSVAQKKLTSFMHHLGVRVVIGSHPHVVQPINWNREKGELCVYSLGNFISNQRECPKDVGLIVNLEFVKDSISCRLDSVSYQTTYVHRYPQGEGYGFEVLPYHYVGGDSIAAFDKTFRKKASHDVHVIDSLLKKSDAYAHQYSDQFKDIIPKRIKMKSVKF</sequence>
<evidence type="ECO:0000313" key="1">
    <source>
        <dbReference type="EMBL" id="QZE14883.1"/>
    </source>
</evidence>
<name>A0AC61NGX0_9BACT</name>
<organism evidence="1 2">
    <name type="scientific">Halosquirtibacter laminarini</name>
    <dbReference type="NCBI Taxonomy" id="3374600"/>
    <lineage>
        <taxon>Bacteria</taxon>
        <taxon>Pseudomonadati</taxon>
        <taxon>Bacteroidota</taxon>
        <taxon>Bacteroidia</taxon>
        <taxon>Marinilabiliales</taxon>
        <taxon>Prolixibacteraceae</taxon>
        <taxon>Halosquirtibacter</taxon>
    </lineage>
</organism>
<protein>
    <submittedName>
        <fullName evidence="1">CapA family protein</fullName>
    </submittedName>
</protein>
<dbReference type="EMBL" id="CP081303">
    <property type="protein sequence ID" value="QZE14883.1"/>
    <property type="molecule type" value="Genomic_DNA"/>
</dbReference>
<gene>
    <name evidence="1" type="ORF">K4L44_03255</name>
</gene>
<evidence type="ECO:0000313" key="2">
    <source>
        <dbReference type="Proteomes" id="UP000826212"/>
    </source>
</evidence>
<reference evidence="1" key="1">
    <citation type="submission" date="2021-08" db="EMBL/GenBank/DDBJ databases">
        <title>Novel anaerobic bacterium isolated from sea squirt in East Sea, Republic of Korea.</title>
        <authorList>
            <person name="Nguyen T.H."/>
            <person name="Li Z."/>
            <person name="Lee Y.-J."/>
            <person name="Ko J."/>
            <person name="Kim S.-G."/>
        </authorList>
    </citation>
    <scope>NUCLEOTIDE SEQUENCE</scope>
    <source>
        <strain evidence="1">KCTC 25031</strain>
    </source>
</reference>
<dbReference type="Proteomes" id="UP000826212">
    <property type="component" value="Chromosome"/>
</dbReference>
<accession>A0AC61NGX0</accession>
<proteinExistence type="predicted"/>
<keyword evidence="2" id="KW-1185">Reference proteome</keyword>